<comment type="caution">
    <text evidence="5">The sequence shown here is derived from an EMBL/GenBank/DDBJ whole genome shotgun (WGS) entry which is preliminary data.</text>
</comment>
<comment type="similarity">
    <text evidence="4">Belongs to the Maf family. YhdE subfamily.</text>
</comment>
<dbReference type="Gene3D" id="3.90.950.10">
    <property type="match status" value="1"/>
</dbReference>
<comment type="function">
    <text evidence="4">Nucleoside triphosphate pyrophosphatase that hydrolyzes dTTP and UTP. May have a dual role in cell division arrest and in preventing the incorporation of modified nucleotides into cellular nucleic acids.</text>
</comment>
<dbReference type="PANTHER" id="PTHR43213:SF5">
    <property type="entry name" value="BIFUNCTIONAL DTTP_UTP PYROPHOSPHATASE_METHYLTRANSFERASE PROTEIN-RELATED"/>
    <property type="match status" value="1"/>
</dbReference>
<proteinExistence type="inferred from homology"/>
<protein>
    <recommendedName>
        <fullName evidence="4">dTTP/UTP pyrophosphatase</fullName>
        <shortName evidence="4">dTTPase/UTPase</shortName>
        <ecNumber evidence="4">3.6.1.9</ecNumber>
    </recommendedName>
    <alternativeName>
        <fullName evidence="4">Nucleoside triphosphate pyrophosphatase</fullName>
    </alternativeName>
    <alternativeName>
        <fullName evidence="4">Nucleotide pyrophosphatase</fullName>
        <shortName evidence="4">Nucleotide PPase</shortName>
    </alternativeName>
</protein>
<keyword evidence="2 4" id="KW-0378">Hydrolase</keyword>
<sequence length="205" mass="22687">MATPATENSLTEALKGRTLVLASTSPRRIEFFEKLGVPFLARTGDVREHYPDTLTDGREIVQYLSRLKARAAGPLAPQEIIVGADTLVWADGRPLGKPRDEQEAEATLRALSGRTHEVLTGVTLRSVTDEESFCCATRVTFLPIDPRDIRYYVSRFSPLDKAGAYAIQEWIGETHIASIEGSYHNVVGLPTAQLYQRLKKFAARG</sequence>
<accession>A0A9D1HCF7</accession>
<comment type="cofactor">
    <cofactor evidence="1 4">
        <name>a divalent metal cation</name>
        <dbReference type="ChEBI" id="CHEBI:60240"/>
    </cofactor>
</comment>
<feature type="site" description="Important for substrate specificity" evidence="4">
    <location>
        <position position="86"/>
    </location>
</feature>
<keyword evidence="4" id="KW-0963">Cytoplasm</keyword>
<dbReference type="Pfam" id="PF02545">
    <property type="entry name" value="Maf"/>
    <property type="match status" value="1"/>
</dbReference>
<evidence type="ECO:0000313" key="6">
    <source>
        <dbReference type="Proteomes" id="UP000824161"/>
    </source>
</evidence>
<comment type="caution">
    <text evidence="4">Lacks conserved residue(s) required for the propagation of feature annotation.</text>
</comment>
<evidence type="ECO:0000256" key="1">
    <source>
        <dbReference type="ARBA" id="ARBA00001968"/>
    </source>
</evidence>
<dbReference type="AlphaFoldDB" id="A0A9D1HCF7"/>
<dbReference type="Proteomes" id="UP000824161">
    <property type="component" value="Unassembled WGS sequence"/>
</dbReference>
<dbReference type="GO" id="GO:0005737">
    <property type="term" value="C:cytoplasm"/>
    <property type="evidence" value="ECO:0007669"/>
    <property type="project" value="UniProtKB-SubCell"/>
</dbReference>
<feature type="active site" description="Proton acceptor" evidence="4">
    <location>
        <position position="85"/>
    </location>
</feature>
<dbReference type="CDD" id="cd00555">
    <property type="entry name" value="Maf"/>
    <property type="match status" value="1"/>
</dbReference>
<dbReference type="SUPFAM" id="SSF52972">
    <property type="entry name" value="ITPase-like"/>
    <property type="match status" value="1"/>
</dbReference>
<dbReference type="HAMAP" id="MF_00528">
    <property type="entry name" value="Maf"/>
    <property type="match status" value="1"/>
</dbReference>
<reference evidence="5" key="1">
    <citation type="submission" date="2020-10" db="EMBL/GenBank/DDBJ databases">
        <authorList>
            <person name="Gilroy R."/>
        </authorList>
    </citation>
    <scope>NUCLEOTIDE SEQUENCE</scope>
    <source>
        <strain evidence="5">1383</strain>
    </source>
</reference>
<dbReference type="GO" id="GO:0009117">
    <property type="term" value="P:nucleotide metabolic process"/>
    <property type="evidence" value="ECO:0007669"/>
    <property type="project" value="UniProtKB-KW"/>
</dbReference>
<dbReference type="InterPro" id="IPR003697">
    <property type="entry name" value="Maf-like"/>
</dbReference>
<dbReference type="InterPro" id="IPR029001">
    <property type="entry name" value="ITPase-like_fam"/>
</dbReference>
<feature type="site" description="Important for substrate specificity" evidence="4">
    <location>
        <position position="168"/>
    </location>
</feature>
<dbReference type="GO" id="GO:0047429">
    <property type="term" value="F:nucleoside triphosphate diphosphatase activity"/>
    <property type="evidence" value="ECO:0007669"/>
    <property type="project" value="UniProtKB-EC"/>
</dbReference>
<evidence type="ECO:0000256" key="4">
    <source>
        <dbReference type="HAMAP-Rule" id="MF_00528"/>
    </source>
</evidence>
<keyword evidence="3 4" id="KW-0546">Nucleotide metabolism</keyword>
<organism evidence="5 6">
    <name type="scientific">Candidatus Merdimorpha stercoravium</name>
    <dbReference type="NCBI Taxonomy" id="2840863"/>
    <lineage>
        <taxon>Bacteria</taxon>
        <taxon>Pseudomonadati</taxon>
        <taxon>Bacteroidota</taxon>
        <taxon>Flavobacteriia</taxon>
        <taxon>Flavobacteriales</taxon>
        <taxon>Candidatus Merdimorpha</taxon>
    </lineage>
</organism>
<comment type="catalytic activity">
    <reaction evidence="4">
        <text>UTP + H2O = UMP + diphosphate + H(+)</text>
        <dbReference type="Rhea" id="RHEA:29395"/>
        <dbReference type="ChEBI" id="CHEBI:15377"/>
        <dbReference type="ChEBI" id="CHEBI:15378"/>
        <dbReference type="ChEBI" id="CHEBI:33019"/>
        <dbReference type="ChEBI" id="CHEBI:46398"/>
        <dbReference type="ChEBI" id="CHEBI:57865"/>
        <dbReference type="EC" id="3.6.1.9"/>
    </reaction>
</comment>
<comment type="subcellular location">
    <subcellularLocation>
        <location evidence="4">Cytoplasm</location>
    </subcellularLocation>
</comment>
<evidence type="ECO:0000256" key="3">
    <source>
        <dbReference type="ARBA" id="ARBA00023080"/>
    </source>
</evidence>
<dbReference type="NCBIfam" id="TIGR00172">
    <property type="entry name" value="maf"/>
    <property type="match status" value="1"/>
</dbReference>
<reference evidence="5" key="2">
    <citation type="journal article" date="2021" name="PeerJ">
        <title>Extensive microbial diversity within the chicken gut microbiome revealed by metagenomics and culture.</title>
        <authorList>
            <person name="Gilroy R."/>
            <person name="Ravi A."/>
            <person name="Getino M."/>
            <person name="Pursley I."/>
            <person name="Horton D.L."/>
            <person name="Alikhan N.F."/>
            <person name="Baker D."/>
            <person name="Gharbi K."/>
            <person name="Hall N."/>
            <person name="Watson M."/>
            <person name="Adriaenssens E.M."/>
            <person name="Foster-Nyarko E."/>
            <person name="Jarju S."/>
            <person name="Secka A."/>
            <person name="Antonio M."/>
            <person name="Oren A."/>
            <person name="Chaudhuri R.R."/>
            <person name="La Ragione R."/>
            <person name="Hildebrand F."/>
            <person name="Pallen M.J."/>
        </authorList>
    </citation>
    <scope>NUCLEOTIDE SEQUENCE</scope>
    <source>
        <strain evidence="5">1383</strain>
    </source>
</reference>
<name>A0A9D1HCF7_9FLAO</name>
<dbReference type="EC" id="3.6.1.9" evidence="4"/>
<dbReference type="EMBL" id="DVLY01000148">
    <property type="protein sequence ID" value="HIT98367.1"/>
    <property type="molecule type" value="Genomic_DNA"/>
</dbReference>
<dbReference type="PANTHER" id="PTHR43213">
    <property type="entry name" value="BIFUNCTIONAL DTTP/UTP PYROPHOSPHATASE/METHYLTRANSFERASE PROTEIN-RELATED"/>
    <property type="match status" value="1"/>
</dbReference>
<evidence type="ECO:0000256" key="2">
    <source>
        <dbReference type="ARBA" id="ARBA00022801"/>
    </source>
</evidence>
<feature type="site" description="Important for substrate specificity" evidence="4">
    <location>
        <position position="27"/>
    </location>
</feature>
<evidence type="ECO:0000313" key="5">
    <source>
        <dbReference type="EMBL" id="HIT98367.1"/>
    </source>
</evidence>
<comment type="catalytic activity">
    <reaction evidence="4">
        <text>dTTP + H2O = dTMP + diphosphate + H(+)</text>
        <dbReference type="Rhea" id="RHEA:28534"/>
        <dbReference type="ChEBI" id="CHEBI:15377"/>
        <dbReference type="ChEBI" id="CHEBI:15378"/>
        <dbReference type="ChEBI" id="CHEBI:33019"/>
        <dbReference type="ChEBI" id="CHEBI:37568"/>
        <dbReference type="ChEBI" id="CHEBI:63528"/>
        <dbReference type="EC" id="3.6.1.9"/>
    </reaction>
</comment>
<dbReference type="PIRSF" id="PIRSF006305">
    <property type="entry name" value="Maf"/>
    <property type="match status" value="1"/>
</dbReference>
<gene>
    <name evidence="5" type="primary">maf</name>
    <name evidence="5" type="ORF">IAC44_05955</name>
</gene>